<name>X1I7K8_9ZZZZ</name>
<dbReference type="EMBL" id="BARU01016867">
    <property type="protein sequence ID" value="GAH53543.1"/>
    <property type="molecule type" value="Genomic_DNA"/>
</dbReference>
<feature type="transmembrane region" description="Helical" evidence="1">
    <location>
        <begin position="32"/>
        <end position="51"/>
    </location>
</feature>
<organism evidence="2">
    <name type="scientific">marine sediment metagenome</name>
    <dbReference type="NCBI Taxonomy" id="412755"/>
    <lineage>
        <taxon>unclassified sequences</taxon>
        <taxon>metagenomes</taxon>
        <taxon>ecological metagenomes</taxon>
    </lineage>
</organism>
<feature type="transmembrane region" description="Helical" evidence="1">
    <location>
        <begin position="71"/>
        <end position="92"/>
    </location>
</feature>
<sequence>MGLTDTKLQILAEHYKETFDFLQKNLKQRNRLFLYVLCILILMLFQLYTPQEASNLMSQFISSKLNLSEQMNMLFVQSIIWFGLLATTLKYFQSVVFIERQYNYIHQLEEQLSKEYEKKAFTREGDSYLKDYPKL</sequence>
<evidence type="ECO:0000313" key="2">
    <source>
        <dbReference type="EMBL" id="GAH53543.1"/>
    </source>
</evidence>
<feature type="non-terminal residue" evidence="2">
    <location>
        <position position="135"/>
    </location>
</feature>
<keyword evidence="1" id="KW-0812">Transmembrane</keyword>
<evidence type="ECO:0000256" key="1">
    <source>
        <dbReference type="SAM" id="Phobius"/>
    </source>
</evidence>
<reference evidence="2" key="1">
    <citation type="journal article" date="2014" name="Front. Microbiol.">
        <title>High frequency of phylogenetically diverse reductive dehalogenase-homologous genes in deep subseafloor sedimentary metagenomes.</title>
        <authorList>
            <person name="Kawai M."/>
            <person name="Futagami T."/>
            <person name="Toyoda A."/>
            <person name="Takaki Y."/>
            <person name="Nishi S."/>
            <person name="Hori S."/>
            <person name="Arai W."/>
            <person name="Tsubouchi T."/>
            <person name="Morono Y."/>
            <person name="Uchiyama I."/>
            <person name="Ito T."/>
            <person name="Fujiyama A."/>
            <person name="Inagaki F."/>
            <person name="Takami H."/>
        </authorList>
    </citation>
    <scope>NUCLEOTIDE SEQUENCE</scope>
    <source>
        <strain evidence="2">Expedition CK06-06</strain>
    </source>
</reference>
<accession>X1I7K8</accession>
<dbReference type="AlphaFoldDB" id="X1I7K8"/>
<comment type="caution">
    <text evidence="2">The sequence shown here is derived from an EMBL/GenBank/DDBJ whole genome shotgun (WGS) entry which is preliminary data.</text>
</comment>
<keyword evidence="1" id="KW-0472">Membrane</keyword>
<protein>
    <submittedName>
        <fullName evidence="2">Uncharacterized protein</fullName>
    </submittedName>
</protein>
<gene>
    <name evidence="2" type="ORF">S03H2_28011</name>
</gene>
<proteinExistence type="predicted"/>
<keyword evidence="1" id="KW-1133">Transmembrane helix</keyword>